<dbReference type="GO" id="GO:0043952">
    <property type="term" value="P:protein transport by the Sec complex"/>
    <property type="evidence" value="ECO:0007669"/>
    <property type="project" value="TreeGrafter"/>
</dbReference>
<proteinExistence type="inferred from homology"/>
<evidence type="ECO:0000256" key="2">
    <source>
        <dbReference type="ARBA" id="ARBA00008445"/>
    </source>
</evidence>
<dbReference type="NCBIfam" id="TIGR00810">
    <property type="entry name" value="secG"/>
    <property type="match status" value="1"/>
</dbReference>
<dbReference type="GO" id="GO:0065002">
    <property type="term" value="P:intracellular protein transmembrane transport"/>
    <property type="evidence" value="ECO:0007669"/>
    <property type="project" value="TreeGrafter"/>
</dbReference>
<dbReference type="GO" id="GO:0015450">
    <property type="term" value="F:protein-transporting ATPase activity"/>
    <property type="evidence" value="ECO:0007669"/>
    <property type="project" value="UniProtKB-UniRule"/>
</dbReference>
<dbReference type="PANTHER" id="PTHR34182">
    <property type="entry name" value="PROTEIN-EXPORT MEMBRANE PROTEIN SECG"/>
    <property type="match status" value="1"/>
</dbReference>
<evidence type="ECO:0000256" key="8">
    <source>
        <dbReference type="ARBA" id="ARBA00023010"/>
    </source>
</evidence>
<protein>
    <recommendedName>
        <fullName evidence="10">Protein-export membrane protein SecG</fullName>
    </recommendedName>
</protein>
<comment type="similarity">
    <text evidence="2 10">Belongs to the SecG family.</text>
</comment>
<dbReference type="AlphaFoldDB" id="A0A257LSS3"/>
<organism evidence="11 12">
    <name type="scientific">candidate division WOR-3 bacterium 4484_18</name>
    <dbReference type="NCBI Taxonomy" id="2020626"/>
    <lineage>
        <taxon>Bacteria</taxon>
        <taxon>Bacteria division WOR-3</taxon>
    </lineage>
</organism>
<dbReference type="Proteomes" id="UP000216312">
    <property type="component" value="Unassembled WGS sequence"/>
</dbReference>
<comment type="function">
    <text evidence="10">Involved in protein export. Participates in an early event of protein translocation.</text>
</comment>
<gene>
    <name evidence="11" type="primary">secG</name>
    <name evidence="11" type="ORF">CGW93_04460</name>
</gene>
<evidence type="ECO:0000256" key="1">
    <source>
        <dbReference type="ARBA" id="ARBA00004651"/>
    </source>
</evidence>
<keyword evidence="7 10" id="KW-1133">Transmembrane helix</keyword>
<dbReference type="GO" id="GO:0005886">
    <property type="term" value="C:plasma membrane"/>
    <property type="evidence" value="ECO:0007669"/>
    <property type="project" value="UniProtKB-SubCell"/>
</dbReference>
<comment type="caution">
    <text evidence="10">Lacks conserved residue(s) required for the propagation of feature annotation.</text>
</comment>
<evidence type="ECO:0000313" key="11">
    <source>
        <dbReference type="EMBL" id="OYV02654.1"/>
    </source>
</evidence>
<keyword evidence="8 10" id="KW-0811">Translocation</keyword>
<dbReference type="Pfam" id="PF03840">
    <property type="entry name" value="SecG"/>
    <property type="match status" value="1"/>
</dbReference>
<keyword evidence="5 10" id="KW-0812">Transmembrane</keyword>
<evidence type="ECO:0000256" key="3">
    <source>
        <dbReference type="ARBA" id="ARBA00022448"/>
    </source>
</evidence>
<sequence length="98" mass="10330">MGVLLGLHVFIALVLILVILMQPSRAGGLGAVGGGTTYFGPRGYVPFLTKITVGAATIFFITSLSLALMISRARTKSAIEKAIEKGPTPTEERVPTEE</sequence>
<keyword evidence="4 10" id="KW-1003">Cell membrane</keyword>
<evidence type="ECO:0000256" key="6">
    <source>
        <dbReference type="ARBA" id="ARBA00022927"/>
    </source>
</evidence>
<reference evidence="12" key="1">
    <citation type="submission" date="2017-07" db="EMBL/GenBank/DDBJ databases">
        <title>Novel pathways for hydrocarbon cycling and metabolic interdependencies in hydrothermal sediment communities.</title>
        <authorList>
            <person name="Dombrowski N."/>
            <person name="Seitz K."/>
            <person name="Teske A."/>
            <person name="Baker B."/>
        </authorList>
    </citation>
    <scope>NUCLEOTIDE SEQUENCE [LARGE SCALE GENOMIC DNA]</scope>
</reference>
<evidence type="ECO:0000256" key="9">
    <source>
        <dbReference type="ARBA" id="ARBA00023136"/>
    </source>
</evidence>
<accession>A0A257LSS3</accession>
<keyword evidence="3 10" id="KW-0813">Transport</keyword>
<evidence type="ECO:0000256" key="10">
    <source>
        <dbReference type="RuleBase" id="RU365087"/>
    </source>
</evidence>
<keyword evidence="9 10" id="KW-0472">Membrane</keyword>
<name>A0A257LSS3_UNCW3</name>
<dbReference type="EMBL" id="NMUJ01000065">
    <property type="protein sequence ID" value="OYV02654.1"/>
    <property type="molecule type" value="Genomic_DNA"/>
</dbReference>
<evidence type="ECO:0000256" key="7">
    <source>
        <dbReference type="ARBA" id="ARBA00022989"/>
    </source>
</evidence>
<feature type="transmembrane region" description="Helical" evidence="10">
    <location>
        <begin position="50"/>
        <end position="71"/>
    </location>
</feature>
<dbReference type="PANTHER" id="PTHR34182:SF1">
    <property type="entry name" value="PROTEIN-EXPORT MEMBRANE PROTEIN SECG"/>
    <property type="match status" value="1"/>
</dbReference>
<comment type="caution">
    <text evidence="11">The sequence shown here is derived from an EMBL/GenBank/DDBJ whole genome shotgun (WGS) entry which is preliminary data.</text>
</comment>
<keyword evidence="6 10" id="KW-0653">Protein transport</keyword>
<evidence type="ECO:0000313" key="12">
    <source>
        <dbReference type="Proteomes" id="UP000216312"/>
    </source>
</evidence>
<comment type="subcellular location">
    <subcellularLocation>
        <location evidence="1 10">Cell membrane</location>
        <topology evidence="1 10">Multi-pass membrane protein</topology>
    </subcellularLocation>
</comment>
<dbReference type="GO" id="GO:0009306">
    <property type="term" value="P:protein secretion"/>
    <property type="evidence" value="ECO:0007669"/>
    <property type="project" value="UniProtKB-UniRule"/>
</dbReference>
<evidence type="ECO:0000256" key="5">
    <source>
        <dbReference type="ARBA" id="ARBA00022692"/>
    </source>
</evidence>
<dbReference type="InterPro" id="IPR004692">
    <property type="entry name" value="SecG"/>
</dbReference>
<dbReference type="PRINTS" id="PR01651">
    <property type="entry name" value="SECGEXPORT"/>
</dbReference>
<evidence type="ECO:0000256" key="4">
    <source>
        <dbReference type="ARBA" id="ARBA00022475"/>
    </source>
</evidence>